<dbReference type="Pfam" id="PF02192">
    <property type="entry name" value="PI3K_p85B"/>
    <property type="match status" value="1"/>
</dbReference>
<dbReference type="SMART" id="SM00143">
    <property type="entry name" value="PI3K_p85B"/>
    <property type="match status" value="1"/>
</dbReference>
<evidence type="ECO:0000313" key="3">
    <source>
        <dbReference type="EMBL" id="CAH1115060.1"/>
    </source>
</evidence>
<evidence type="ECO:0000313" key="4">
    <source>
        <dbReference type="Proteomes" id="UP001153636"/>
    </source>
</evidence>
<accession>A0A9P0DDU2</accession>
<dbReference type="InterPro" id="IPR029071">
    <property type="entry name" value="Ubiquitin-like_domsf"/>
</dbReference>
<proteinExistence type="inferred from homology"/>
<sequence>MVPIPAEYLPDFWDQVSAECMIEVTCLLPNGVVVLLNVSHNATLAEIKEDLWEEAAKFPLFGKLHDMSVYIFTYINSMAEREKLNDESRRLCDIRPTGAILVITECRGEKADDTINMSIGHLIGKRLQEFDALNSSEINDFRFKMRRMGDELAQQRQKQTWVDQLNYQFPPRISRQSYILIETLNEKRY</sequence>
<reference evidence="3" key="1">
    <citation type="submission" date="2022-01" db="EMBL/GenBank/DDBJ databases">
        <authorList>
            <person name="King R."/>
        </authorList>
    </citation>
    <scope>NUCLEOTIDE SEQUENCE</scope>
</reference>
<keyword evidence="4" id="KW-1185">Reference proteome</keyword>
<gene>
    <name evidence="3" type="ORF">PSYICH_LOCUS15308</name>
</gene>
<dbReference type="EMBL" id="OV651821">
    <property type="protein sequence ID" value="CAH1115060.1"/>
    <property type="molecule type" value="Genomic_DNA"/>
</dbReference>
<dbReference type="OrthoDB" id="67688at2759"/>
<feature type="non-terminal residue" evidence="3">
    <location>
        <position position="189"/>
    </location>
</feature>
<dbReference type="AlphaFoldDB" id="A0A9P0DDU2"/>
<feature type="domain" description="PI3K-ABD" evidence="2">
    <location>
        <begin position="18"/>
        <end position="107"/>
    </location>
</feature>
<organism evidence="3 4">
    <name type="scientific">Psylliodes chrysocephalus</name>
    <dbReference type="NCBI Taxonomy" id="3402493"/>
    <lineage>
        <taxon>Eukaryota</taxon>
        <taxon>Metazoa</taxon>
        <taxon>Ecdysozoa</taxon>
        <taxon>Arthropoda</taxon>
        <taxon>Hexapoda</taxon>
        <taxon>Insecta</taxon>
        <taxon>Pterygota</taxon>
        <taxon>Neoptera</taxon>
        <taxon>Endopterygota</taxon>
        <taxon>Coleoptera</taxon>
        <taxon>Polyphaga</taxon>
        <taxon>Cucujiformia</taxon>
        <taxon>Chrysomeloidea</taxon>
        <taxon>Chrysomelidae</taxon>
        <taxon>Galerucinae</taxon>
        <taxon>Alticini</taxon>
        <taxon>Psylliodes</taxon>
    </lineage>
</organism>
<protein>
    <recommendedName>
        <fullName evidence="2">PI3K-ABD domain-containing protein</fullName>
    </recommendedName>
</protein>
<dbReference type="PROSITE" id="PS51544">
    <property type="entry name" value="PI3K_ABD"/>
    <property type="match status" value="1"/>
</dbReference>
<evidence type="ECO:0000259" key="2">
    <source>
        <dbReference type="PROSITE" id="PS51544"/>
    </source>
</evidence>
<evidence type="ECO:0000256" key="1">
    <source>
        <dbReference type="PROSITE-ProRule" id="PRU00877"/>
    </source>
</evidence>
<dbReference type="SUPFAM" id="SSF54236">
    <property type="entry name" value="Ubiquitin-like"/>
    <property type="match status" value="1"/>
</dbReference>
<dbReference type="InterPro" id="IPR003113">
    <property type="entry name" value="PI3K_ABD"/>
</dbReference>
<name>A0A9P0DDU2_9CUCU</name>
<dbReference type="Gene3D" id="3.10.20.90">
    <property type="entry name" value="Phosphatidylinositol 3-kinase Catalytic Subunit, Chain A, domain 1"/>
    <property type="match status" value="2"/>
</dbReference>
<comment type="similarity">
    <text evidence="1">Belongs to the PI3/PI4-kinase family.</text>
</comment>
<dbReference type="Proteomes" id="UP001153636">
    <property type="component" value="Chromosome 9"/>
</dbReference>